<keyword evidence="6" id="KW-0378">Hydrolase</keyword>
<dbReference type="InterPro" id="IPR007795">
    <property type="entry name" value="T7SS_EccB"/>
</dbReference>
<dbReference type="PANTHER" id="PTHR40765:SF2">
    <property type="entry name" value="ESX-2 SECRETION SYSTEM ATPASE ECCB2"/>
    <property type="match status" value="1"/>
</dbReference>
<keyword evidence="8 11" id="KW-1133">Transmembrane helix</keyword>
<proteinExistence type="inferred from homology"/>
<feature type="region of interest" description="Disordered" evidence="10">
    <location>
        <begin position="307"/>
        <end position="337"/>
    </location>
</feature>
<keyword evidence="4 11" id="KW-0812">Transmembrane</keyword>
<comment type="similarity">
    <text evidence="2">Belongs to the EccB family.</text>
</comment>
<evidence type="ECO:0000256" key="3">
    <source>
        <dbReference type="ARBA" id="ARBA00022475"/>
    </source>
</evidence>
<evidence type="ECO:0000256" key="6">
    <source>
        <dbReference type="ARBA" id="ARBA00022801"/>
    </source>
</evidence>
<dbReference type="RefSeq" id="WP_377545856.1">
    <property type="nucleotide sequence ID" value="NZ_JBHSBN010000008.1"/>
</dbReference>
<evidence type="ECO:0000256" key="7">
    <source>
        <dbReference type="ARBA" id="ARBA00022840"/>
    </source>
</evidence>
<keyword evidence="13" id="KW-1185">Reference proteome</keyword>
<reference evidence="13" key="1">
    <citation type="journal article" date="2019" name="Int. J. Syst. Evol. Microbiol.">
        <title>The Global Catalogue of Microorganisms (GCM) 10K type strain sequencing project: providing services to taxonomists for standard genome sequencing and annotation.</title>
        <authorList>
            <consortium name="The Broad Institute Genomics Platform"/>
            <consortium name="The Broad Institute Genome Sequencing Center for Infectious Disease"/>
            <person name="Wu L."/>
            <person name="Ma J."/>
        </authorList>
    </citation>
    <scope>NUCLEOTIDE SEQUENCE [LARGE SCALE GENOMIC DNA]</scope>
    <source>
        <strain evidence="13">2902at01</strain>
    </source>
</reference>
<feature type="transmembrane region" description="Helical" evidence="11">
    <location>
        <begin position="38"/>
        <end position="61"/>
    </location>
</feature>
<keyword evidence="7" id="KW-0067">ATP-binding</keyword>
<evidence type="ECO:0000256" key="5">
    <source>
        <dbReference type="ARBA" id="ARBA00022741"/>
    </source>
</evidence>
<evidence type="ECO:0000256" key="8">
    <source>
        <dbReference type="ARBA" id="ARBA00022989"/>
    </source>
</evidence>
<evidence type="ECO:0000256" key="4">
    <source>
        <dbReference type="ARBA" id="ARBA00022692"/>
    </source>
</evidence>
<evidence type="ECO:0000313" key="13">
    <source>
        <dbReference type="Proteomes" id="UP001595868"/>
    </source>
</evidence>
<comment type="subcellular location">
    <subcellularLocation>
        <location evidence="1">Cell membrane</location>
        <topology evidence="1">Single-pass membrane protein</topology>
    </subcellularLocation>
</comment>
<evidence type="ECO:0000256" key="1">
    <source>
        <dbReference type="ARBA" id="ARBA00004162"/>
    </source>
</evidence>
<organism evidence="12 13">
    <name type="scientific">Micromonospora zhanjiangensis</name>
    <dbReference type="NCBI Taxonomy" id="1522057"/>
    <lineage>
        <taxon>Bacteria</taxon>
        <taxon>Bacillati</taxon>
        <taxon>Actinomycetota</taxon>
        <taxon>Actinomycetes</taxon>
        <taxon>Micromonosporales</taxon>
        <taxon>Micromonosporaceae</taxon>
        <taxon>Micromonospora</taxon>
    </lineage>
</organism>
<dbReference type="Gene3D" id="2.40.50.910">
    <property type="entry name" value="Type VII secretion system EccB, repeat 3 domain"/>
    <property type="match status" value="1"/>
</dbReference>
<keyword evidence="5" id="KW-0547">Nucleotide-binding</keyword>
<protein>
    <submittedName>
        <fullName evidence="12">Type VII secretion protein EccB</fullName>
    </submittedName>
</protein>
<dbReference type="Gene3D" id="3.30.2390.20">
    <property type="entry name" value="Type VII secretion system EccB, repeat 1 domain"/>
    <property type="match status" value="1"/>
</dbReference>
<gene>
    <name evidence="12" type="primary">eccB</name>
    <name evidence="12" type="ORF">ACFOX0_14945</name>
</gene>
<feature type="region of interest" description="Disordered" evidence="10">
    <location>
        <begin position="450"/>
        <end position="471"/>
    </location>
</feature>
<evidence type="ECO:0000256" key="9">
    <source>
        <dbReference type="ARBA" id="ARBA00023136"/>
    </source>
</evidence>
<dbReference type="PANTHER" id="PTHR40765">
    <property type="entry name" value="ESX-2 SECRETION SYSTEM ATPASE ECCB2"/>
    <property type="match status" value="1"/>
</dbReference>
<comment type="caution">
    <text evidence="12">The sequence shown here is derived from an EMBL/GenBank/DDBJ whole genome shotgun (WGS) entry which is preliminary data.</text>
</comment>
<dbReference type="InterPro" id="IPR042485">
    <property type="entry name" value="T7SS_EccB_R3"/>
</dbReference>
<dbReference type="Proteomes" id="UP001595868">
    <property type="component" value="Unassembled WGS sequence"/>
</dbReference>
<keyword evidence="9 11" id="KW-0472">Membrane</keyword>
<dbReference type="NCBIfam" id="TIGR03919">
    <property type="entry name" value="T7SS_EccB"/>
    <property type="match status" value="1"/>
</dbReference>
<evidence type="ECO:0000256" key="2">
    <source>
        <dbReference type="ARBA" id="ARBA00008149"/>
    </source>
</evidence>
<keyword evidence="3" id="KW-1003">Cell membrane</keyword>
<evidence type="ECO:0000256" key="11">
    <source>
        <dbReference type="SAM" id="Phobius"/>
    </source>
</evidence>
<dbReference type="InterPro" id="IPR044857">
    <property type="entry name" value="T7SS_EccB_R1"/>
</dbReference>
<evidence type="ECO:0000256" key="10">
    <source>
        <dbReference type="SAM" id="MobiDB-lite"/>
    </source>
</evidence>
<evidence type="ECO:0000313" key="12">
    <source>
        <dbReference type="EMBL" id="MFC4107217.1"/>
    </source>
</evidence>
<accession>A0ABV8KMA5</accession>
<name>A0ABV8KMA5_9ACTN</name>
<dbReference type="EMBL" id="JBHSBN010000008">
    <property type="protein sequence ID" value="MFC4107217.1"/>
    <property type="molecule type" value="Genomic_DNA"/>
</dbReference>
<dbReference type="Pfam" id="PF05108">
    <property type="entry name" value="T7SS_ESX1_EccB"/>
    <property type="match status" value="1"/>
</dbReference>
<sequence length="471" mass="48172">MATRRDQLQSYQFMTQRVISAFVMRETDPAQSPLRRGVGAVFGGLMVAVLVAAGFGIYGLLTKIGSAKWKNEGAVVVEKETGATYVYVGGVLHPTLNFASAMLASGRPNPAVFPVSANSLDGVPRDTTIGIPGAPTSLPGVKKLAGMPWSVCAVPGTDAGGQPSNVIGLAVSSAPTGAVRMGDDGLLVTDGRGGLTYLVWHGQRYRVHDAKHIVPALFGAVTPVRVGTAWLDAMPAGSDIENVQVDKRGEPSGSVPGRQIGDVLVAQTGSGPQSYLVFADGLAPITPLQQAILSIDKQVRPVEVTVGEVTSAPRSGRLRSPTGNAQPPTSPPKLVNPAPDAPVCAVTSNAKDNPVVMVGGTVSGLDTAPRTPSSTSTGVSLADRVLVPAGRVAVVRGMGSPTAESGPYYVVTDLGIKYPVPSAAVLPLLGYAPDQATDVPVGLVSRIPSGPTLDPAEAIKPAPVTDARAGG</sequence>